<feature type="domain" description="NAD(P)-binding" evidence="1">
    <location>
        <begin position="7"/>
        <end position="93"/>
    </location>
</feature>
<keyword evidence="3" id="KW-1185">Reference proteome</keyword>
<dbReference type="Gene3D" id="3.90.25.10">
    <property type="entry name" value="UDP-galactose 4-epimerase, domain 1"/>
    <property type="match status" value="1"/>
</dbReference>
<gene>
    <name evidence="2" type="ORF">FNL39_104269</name>
</gene>
<protein>
    <submittedName>
        <fullName evidence="2">Uncharacterized protein YbjT (DUF2867 family)</fullName>
    </submittedName>
</protein>
<dbReference type="Proteomes" id="UP000798951">
    <property type="component" value="Unassembled WGS sequence"/>
</dbReference>
<accession>A0ABQ6YM32</accession>
<dbReference type="RefSeq" id="WP_067983270.1">
    <property type="nucleotide sequence ID" value="NZ_VMSD01000004.1"/>
</dbReference>
<dbReference type="EMBL" id="VMSD01000004">
    <property type="protein sequence ID" value="KAF0846847.1"/>
    <property type="molecule type" value="Genomic_DNA"/>
</dbReference>
<dbReference type="SUPFAM" id="SSF51735">
    <property type="entry name" value="NAD(P)-binding Rossmann-fold domains"/>
    <property type="match status" value="1"/>
</dbReference>
<evidence type="ECO:0000259" key="1">
    <source>
        <dbReference type="Pfam" id="PF13460"/>
    </source>
</evidence>
<reference evidence="2 3" key="1">
    <citation type="submission" date="2019-07" db="EMBL/GenBank/DDBJ databases">
        <title>Genomic Encyclopedia of Type Strains, Phase IV (KMG-IV): sequencing the most valuable type-strain genomes for metagenomic binning, comparative biology and taxonomic classification.</title>
        <authorList>
            <person name="Goeker M."/>
        </authorList>
    </citation>
    <scope>NUCLEOTIDE SEQUENCE [LARGE SCALE GENOMIC DNA]</scope>
    <source>
        <strain evidence="2 3">DSM 44831</strain>
    </source>
</reference>
<dbReference type="PANTHER" id="PTHR43162:SF1">
    <property type="entry name" value="PRESTALK A DIFFERENTIATION PROTEIN A"/>
    <property type="match status" value="1"/>
</dbReference>
<name>A0ABQ6YM32_9NOCA</name>
<proteinExistence type="predicted"/>
<dbReference type="Gene3D" id="3.40.50.720">
    <property type="entry name" value="NAD(P)-binding Rossmann-like Domain"/>
    <property type="match status" value="1"/>
</dbReference>
<dbReference type="InterPro" id="IPR051604">
    <property type="entry name" value="Ergot_Alk_Oxidoreductase"/>
</dbReference>
<dbReference type="InterPro" id="IPR036291">
    <property type="entry name" value="NAD(P)-bd_dom_sf"/>
</dbReference>
<sequence length="278" mass="29463">MTILVTGATGSVGRKVVDQLVARGVSDIRALTVNPAKAALPAGVVPVRGNLRRPETLGGAFDGVERIYLAPAPEVAGEVLALAAASGVRHVVDLSGEPDSWWGSVNNAVEDSGLAWTHLWPADFMENSTVWARQIRETGAVREPRPDMATAPVAMDDIAAVAATALLDDTHFGRAYPLAGPEVITRVEQVAHIADAIGREITFIESDRAATIAALAPSMGENTEWFVDNVLLGYSPPTDTLPITSVEDIVGRRAITFREWAKANAEQFIGGKPTPPTT</sequence>
<comment type="caution">
    <text evidence="2">The sequence shown here is derived from an EMBL/GenBank/DDBJ whole genome shotgun (WGS) entry which is preliminary data.</text>
</comment>
<dbReference type="InterPro" id="IPR016040">
    <property type="entry name" value="NAD(P)-bd_dom"/>
</dbReference>
<organism evidence="2 3">
    <name type="scientific">Nocardia caishijiensis</name>
    <dbReference type="NCBI Taxonomy" id="184756"/>
    <lineage>
        <taxon>Bacteria</taxon>
        <taxon>Bacillati</taxon>
        <taxon>Actinomycetota</taxon>
        <taxon>Actinomycetes</taxon>
        <taxon>Mycobacteriales</taxon>
        <taxon>Nocardiaceae</taxon>
        <taxon>Nocardia</taxon>
    </lineage>
</organism>
<dbReference type="Pfam" id="PF13460">
    <property type="entry name" value="NAD_binding_10"/>
    <property type="match status" value="1"/>
</dbReference>
<dbReference type="PANTHER" id="PTHR43162">
    <property type="match status" value="1"/>
</dbReference>
<evidence type="ECO:0000313" key="3">
    <source>
        <dbReference type="Proteomes" id="UP000798951"/>
    </source>
</evidence>
<evidence type="ECO:0000313" key="2">
    <source>
        <dbReference type="EMBL" id="KAF0846847.1"/>
    </source>
</evidence>